<dbReference type="AlphaFoldDB" id="A0A6A2YIB5"/>
<dbReference type="InterPro" id="IPR036264">
    <property type="entry name" value="Bact_exopeptidase_dim_dom"/>
</dbReference>
<name>A0A6A2YIB5_HIBSY</name>
<proteinExistence type="predicted"/>
<dbReference type="GO" id="GO:0010179">
    <property type="term" value="F:IAA-Ala conjugate hydrolase activity"/>
    <property type="evidence" value="ECO:0007669"/>
    <property type="project" value="TreeGrafter"/>
</dbReference>
<dbReference type="SUPFAM" id="SSF55031">
    <property type="entry name" value="Bacterial exopeptidase dimerisation domain"/>
    <property type="match status" value="1"/>
</dbReference>
<dbReference type="Gene3D" id="3.40.630.10">
    <property type="entry name" value="Zn peptidases"/>
    <property type="match status" value="1"/>
</dbReference>
<dbReference type="InterPro" id="IPR017439">
    <property type="entry name" value="Amidohydrolase"/>
</dbReference>
<evidence type="ECO:0000313" key="1">
    <source>
        <dbReference type="EMBL" id="KAE8677989.1"/>
    </source>
</evidence>
<reference evidence="1" key="1">
    <citation type="submission" date="2019-09" db="EMBL/GenBank/DDBJ databases">
        <title>Draft genome information of white flower Hibiscus syriacus.</title>
        <authorList>
            <person name="Kim Y.-M."/>
        </authorList>
    </citation>
    <scope>NUCLEOTIDE SEQUENCE [LARGE SCALE GENOMIC DNA]</scope>
    <source>
        <strain evidence="1">YM2019G1</strain>
    </source>
</reference>
<dbReference type="Gene3D" id="3.30.70.360">
    <property type="match status" value="1"/>
</dbReference>
<evidence type="ECO:0000313" key="2">
    <source>
        <dbReference type="Proteomes" id="UP000436088"/>
    </source>
</evidence>
<organism evidence="1 2">
    <name type="scientific">Hibiscus syriacus</name>
    <name type="common">Rose of Sharon</name>
    <dbReference type="NCBI Taxonomy" id="106335"/>
    <lineage>
        <taxon>Eukaryota</taxon>
        <taxon>Viridiplantae</taxon>
        <taxon>Streptophyta</taxon>
        <taxon>Embryophyta</taxon>
        <taxon>Tracheophyta</taxon>
        <taxon>Spermatophyta</taxon>
        <taxon>Magnoliopsida</taxon>
        <taxon>eudicotyledons</taxon>
        <taxon>Gunneridae</taxon>
        <taxon>Pentapetalae</taxon>
        <taxon>rosids</taxon>
        <taxon>malvids</taxon>
        <taxon>Malvales</taxon>
        <taxon>Malvaceae</taxon>
        <taxon>Malvoideae</taxon>
        <taxon>Hibiscus</taxon>
    </lineage>
</organism>
<dbReference type="GO" id="GO:0005783">
    <property type="term" value="C:endoplasmic reticulum"/>
    <property type="evidence" value="ECO:0007669"/>
    <property type="project" value="TreeGrafter"/>
</dbReference>
<dbReference type="PANTHER" id="PTHR11014:SF119">
    <property type="entry name" value="IAA-AMINO ACID HYDROLASE ILR1-LIKE 1"/>
    <property type="match status" value="1"/>
</dbReference>
<comment type="caution">
    <text evidence="1">The sequence shown here is derived from an EMBL/GenBank/DDBJ whole genome shotgun (WGS) entry which is preliminary data.</text>
</comment>
<dbReference type="PANTHER" id="PTHR11014">
    <property type="entry name" value="PEPTIDASE M20 FAMILY MEMBER"/>
    <property type="match status" value="1"/>
</dbReference>
<gene>
    <name evidence="1" type="ORF">F3Y22_tig00111463pilonHSYRG00155</name>
</gene>
<dbReference type="EMBL" id="VEPZ02001347">
    <property type="protein sequence ID" value="KAE8677989.1"/>
    <property type="molecule type" value="Genomic_DNA"/>
</dbReference>
<keyword evidence="2" id="KW-1185">Reference proteome</keyword>
<protein>
    <submittedName>
        <fullName evidence="1">Uncharacterized protein</fullName>
    </submittedName>
</protein>
<accession>A0A6A2YIB5</accession>
<dbReference type="Proteomes" id="UP000436088">
    <property type="component" value="Unassembled WGS sequence"/>
</dbReference>
<sequence length="285" mass="31679">MLIVTVDNAESTTSINAAVVKILILVGFTRGLRRNETRETTIALLLISIRSMDYLCRFILSSVFDSFVSRWILLNPEDASTFPMVLVQIPMCNERKMNNIESGSKTEMGRKGEGGEGNSGFIPFLPIQLVTPPCFAKHSGTRNTQHEGGNLVSTLSCRCSSRSTLFCTSFLCAFSSSRAADKKQLLKAVEHLNVVPDSITIGGAFRAFSKESFVQLKHRIEEVITKQASVHRCTAKVTFDEKSTYPVVFNDKELHEHFRQVAEKMLGVQNIAEARVLMGAEDFAF</sequence>
<dbReference type="GO" id="GO:0009850">
    <property type="term" value="P:auxin metabolic process"/>
    <property type="evidence" value="ECO:0007669"/>
    <property type="project" value="TreeGrafter"/>
</dbReference>